<dbReference type="EMBL" id="UINC01053825">
    <property type="protein sequence ID" value="SVB70822.1"/>
    <property type="molecule type" value="Genomic_DNA"/>
</dbReference>
<reference evidence="1" key="1">
    <citation type="submission" date="2018-05" db="EMBL/GenBank/DDBJ databases">
        <authorList>
            <person name="Lanie J.A."/>
            <person name="Ng W.-L."/>
            <person name="Kazmierczak K.M."/>
            <person name="Andrzejewski T.M."/>
            <person name="Davidsen T.M."/>
            <person name="Wayne K.J."/>
            <person name="Tettelin H."/>
            <person name="Glass J.I."/>
            <person name="Rusch D."/>
            <person name="Podicherti R."/>
            <person name="Tsui H.-C.T."/>
            <person name="Winkler M.E."/>
        </authorList>
    </citation>
    <scope>NUCLEOTIDE SEQUENCE</scope>
</reference>
<accession>A0A382G7I4</accession>
<sequence>DWKGSVQYMVAEYQELCSRYNTGRISKEHYEKEIQSIIERSRRYEKEIAEYFYQKKQRIFNEMKEYAR</sequence>
<gene>
    <name evidence="1" type="ORF">METZ01_LOCUS223676</name>
</gene>
<dbReference type="AlphaFoldDB" id="A0A382G7I4"/>
<evidence type="ECO:0000313" key="1">
    <source>
        <dbReference type="EMBL" id="SVB70822.1"/>
    </source>
</evidence>
<feature type="non-terminal residue" evidence="1">
    <location>
        <position position="1"/>
    </location>
</feature>
<organism evidence="1">
    <name type="scientific">marine metagenome</name>
    <dbReference type="NCBI Taxonomy" id="408172"/>
    <lineage>
        <taxon>unclassified sequences</taxon>
        <taxon>metagenomes</taxon>
        <taxon>ecological metagenomes</taxon>
    </lineage>
</organism>
<proteinExistence type="predicted"/>
<protein>
    <submittedName>
        <fullName evidence="1">Uncharacterized protein</fullName>
    </submittedName>
</protein>
<name>A0A382G7I4_9ZZZZ</name>